<name>A0A5C7IA68_9ROSI</name>
<dbReference type="Proteomes" id="UP000323000">
    <property type="component" value="Chromosome 3"/>
</dbReference>
<keyword evidence="2" id="KW-0808">Transferase</keyword>
<dbReference type="GO" id="GO:0007165">
    <property type="term" value="P:signal transduction"/>
    <property type="evidence" value="ECO:0007669"/>
    <property type="project" value="TreeGrafter"/>
</dbReference>
<evidence type="ECO:0000259" key="6">
    <source>
        <dbReference type="PROSITE" id="PS50011"/>
    </source>
</evidence>
<keyword evidence="8" id="KW-1185">Reference proteome</keyword>
<evidence type="ECO:0000256" key="1">
    <source>
        <dbReference type="ARBA" id="ARBA00022527"/>
    </source>
</evidence>
<dbReference type="AlphaFoldDB" id="A0A5C7IA68"/>
<gene>
    <name evidence="7" type="ORF">EZV62_006857</name>
</gene>
<dbReference type="InterPro" id="IPR011009">
    <property type="entry name" value="Kinase-like_dom_sf"/>
</dbReference>
<keyword evidence="5" id="KW-0067">ATP-binding</keyword>
<dbReference type="PANTHER" id="PTHR43895">
    <property type="entry name" value="CALCIUM/CALMODULIN-DEPENDENT PROTEIN KINASE KINASE-RELATED"/>
    <property type="match status" value="1"/>
</dbReference>
<dbReference type="Gene3D" id="1.10.510.10">
    <property type="entry name" value="Transferase(Phosphotransferase) domain 1"/>
    <property type="match status" value="1"/>
</dbReference>
<keyword evidence="4" id="KW-0418">Kinase</keyword>
<comment type="caution">
    <text evidence="7">The sequence shown here is derived from an EMBL/GenBank/DDBJ whole genome shotgun (WGS) entry which is preliminary data.</text>
</comment>
<evidence type="ECO:0000256" key="5">
    <source>
        <dbReference type="ARBA" id="ARBA00022840"/>
    </source>
</evidence>
<dbReference type="PROSITE" id="PS00108">
    <property type="entry name" value="PROTEIN_KINASE_ST"/>
    <property type="match status" value="1"/>
</dbReference>
<dbReference type="PROSITE" id="PS50011">
    <property type="entry name" value="PROTEIN_KINASE_DOM"/>
    <property type="match status" value="1"/>
</dbReference>
<keyword evidence="1" id="KW-0723">Serine/threonine-protein kinase</keyword>
<dbReference type="GO" id="GO:0005524">
    <property type="term" value="F:ATP binding"/>
    <property type="evidence" value="ECO:0007669"/>
    <property type="project" value="UniProtKB-KW"/>
</dbReference>
<evidence type="ECO:0000256" key="2">
    <source>
        <dbReference type="ARBA" id="ARBA00022679"/>
    </source>
</evidence>
<evidence type="ECO:0000256" key="3">
    <source>
        <dbReference type="ARBA" id="ARBA00022741"/>
    </source>
</evidence>
<keyword evidence="3" id="KW-0547">Nucleotide-binding</keyword>
<dbReference type="GO" id="GO:0004674">
    <property type="term" value="F:protein serine/threonine kinase activity"/>
    <property type="evidence" value="ECO:0007669"/>
    <property type="project" value="UniProtKB-KW"/>
</dbReference>
<organism evidence="7 8">
    <name type="scientific">Acer yangbiense</name>
    <dbReference type="NCBI Taxonomy" id="1000413"/>
    <lineage>
        <taxon>Eukaryota</taxon>
        <taxon>Viridiplantae</taxon>
        <taxon>Streptophyta</taxon>
        <taxon>Embryophyta</taxon>
        <taxon>Tracheophyta</taxon>
        <taxon>Spermatophyta</taxon>
        <taxon>Magnoliopsida</taxon>
        <taxon>eudicotyledons</taxon>
        <taxon>Gunneridae</taxon>
        <taxon>Pentapetalae</taxon>
        <taxon>rosids</taxon>
        <taxon>malvids</taxon>
        <taxon>Sapindales</taxon>
        <taxon>Sapindaceae</taxon>
        <taxon>Hippocastanoideae</taxon>
        <taxon>Acereae</taxon>
        <taxon>Acer</taxon>
    </lineage>
</organism>
<proteinExistence type="predicted"/>
<dbReference type="InterPro" id="IPR008271">
    <property type="entry name" value="Ser/Thr_kinase_AS"/>
</dbReference>
<dbReference type="EMBL" id="VAHF01000003">
    <property type="protein sequence ID" value="TXG65582.1"/>
    <property type="molecule type" value="Genomic_DNA"/>
</dbReference>
<evidence type="ECO:0000256" key="4">
    <source>
        <dbReference type="ARBA" id="ARBA00022777"/>
    </source>
</evidence>
<protein>
    <recommendedName>
        <fullName evidence="6">Protein kinase domain-containing protein</fullName>
    </recommendedName>
</protein>
<dbReference type="Pfam" id="PF00069">
    <property type="entry name" value="Pkinase"/>
    <property type="match status" value="1"/>
</dbReference>
<evidence type="ECO:0000313" key="8">
    <source>
        <dbReference type="Proteomes" id="UP000323000"/>
    </source>
</evidence>
<reference evidence="8" key="1">
    <citation type="journal article" date="2019" name="Gigascience">
        <title>De novo genome assembly of the endangered Acer yangbiense, a plant species with extremely small populations endemic to Yunnan Province, China.</title>
        <authorList>
            <person name="Yang J."/>
            <person name="Wariss H.M."/>
            <person name="Tao L."/>
            <person name="Zhang R."/>
            <person name="Yun Q."/>
            <person name="Hollingsworth P."/>
            <person name="Dao Z."/>
            <person name="Luo G."/>
            <person name="Guo H."/>
            <person name="Ma Y."/>
            <person name="Sun W."/>
        </authorList>
    </citation>
    <scope>NUCLEOTIDE SEQUENCE [LARGE SCALE GENOMIC DNA]</scope>
    <source>
        <strain evidence="8">cv. Malutang</strain>
    </source>
</reference>
<dbReference type="SUPFAM" id="SSF56112">
    <property type="entry name" value="Protein kinase-like (PK-like)"/>
    <property type="match status" value="1"/>
</dbReference>
<feature type="domain" description="Protein kinase" evidence="6">
    <location>
        <begin position="1"/>
        <end position="94"/>
    </location>
</feature>
<dbReference type="OrthoDB" id="193931at2759"/>
<dbReference type="PANTHER" id="PTHR43895:SF91">
    <property type="entry name" value="CBL-INTERACTING SERINE_THREONINE-PROTEIN KINASE 6"/>
    <property type="match status" value="1"/>
</dbReference>
<dbReference type="InterPro" id="IPR000719">
    <property type="entry name" value="Prot_kinase_dom"/>
</dbReference>
<sequence>MEVEETSIDGSEQIYHRKSRYTICHYFAMELVHGGELFNKITKGRLREDLARIYFQQLAFAIDFCHSCGIYHRDFKPENLLLEEDDNLNSPISS</sequence>
<evidence type="ECO:0000313" key="7">
    <source>
        <dbReference type="EMBL" id="TXG65582.1"/>
    </source>
</evidence>
<accession>A0A5C7IA68</accession>